<dbReference type="GO" id="GO:0005829">
    <property type="term" value="C:cytosol"/>
    <property type="evidence" value="ECO:0007669"/>
    <property type="project" value="TreeGrafter"/>
</dbReference>
<proteinExistence type="predicted"/>
<dbReference type="PANTHER" id="PTHR42881">
    <property type="entry name" value="PROLYL ENDOPEPTIDASE"/>
    <property type="match status" value="1"/>
</dbReference>
<dbReference type="GO" id="GO:0006508">
    <property type="term" value="P:proteolysis"/>
    <property type="evidence" value="ECO:0007669"/>
    <property type="project" value="UniProtKB-KW"/>
</dbReference>
<keyword evidence="2 7" id="KW-0378">Hydrolase</keyword>
<keyword evidence="1" id="KW-0645">Protease</keyword>
<keyword evidence="4" id="KW-0732">Signal</keyword>
<dbReference type="Pfam" id="PF02897">
    <property type="entry name" value="Peptidase_S9_N"/>
    <property type="match status" value="1"/>
</dbReference>
<dbReference type="EMBL" id="CP004373">
    <property type="protein sequence ID" value="AHK70058.1"/>
    <property type="molecule type" value="Genomic_DNA"/>
</dbReference>
<feature type="chain" id="PRO_5001648669" evidence="4">
    <location>
        <begin position="23"/>
        <end position="705"/>
    </location>
</feature>
<dbReference type="PRINTS" id="PR00862">
    <property type="entry name" value="PROLIGOPTASE"/>
</dbReference>
<keyword evidence="3" id="KW-0720">Serine protease</keyword>
<dbReference type="Proteomes" id="UP000031656">
    <property type="component" value="Chromosome"/>
</dbReference>
<dbReference type="SUPFAM" id="SSF53474">
    <property type="entry name" value="alpha/beta-Hydrolases"/>
    <property type="match status" value="1"/>
</dbReference>
<dbReference type="Pfam" id="PF00326">
    <property type="entry name" value="Peptidase_S9"/>
    <property type="match status" value="1"/>
</dbReference>
<feature type="domain" description="Peptidase S9 prolyl oligopeptidase catalytic" evidence="5">
    <location>
        <begin position="498"/>
        <end position="701"/>
    </location>
</feature>
<reference evidence="7 8" key="1">
    <citation type="journal article" date="2015" name="Appl. Microbiol. Biotechnol.">
        <title>The consequence of an additional NADH dehydrogenase paralog on the growth of Gluconobacter oxydans DSM3504.</title>
        <authorList>
            <person name="Kostner D."/>
            <person name="Luchterhand B."/>
            <person name="Junker A."/>
            <person name="Volland S."/>
            <person name="Daniel R."/>
            <person name="Buchs J."/>
            <person name="Liebl W."/>
            <person name="Ehrenreich A."/>
        </authorList>
    </citation>
    <scope>NUCLEOTIDE SEQUENCE [LARGE SCALE GENOMIC DNA]</scope>
    <source>
        <strain evidence="7">DSM 3504</strain>
    </source>
</reference>
<evidence type="ECO:0000313" key="7">
    <source>
        <dbReference type="EMBL" id="AHK70058.1"/>
    </source>
</evidence>
<evidence type="ECO:0000259" key="6">
    <source>
        <dbReference type="Pfam" id="PF02897"/>
    </source>
</evidence>
<dbReference type="SUPFAM" id="SSF50993">
    <property type="entry name" value="Peptidase/esterase 'gauge' domain"/>
    <property type="match status" value="1"/>
</dbReference>
<evidence type="ECO:0000256" key="4">
    <source>
        <dbReference type="SAM" id="SignalP"/>
    </source>
</evidence>
<dbReference type="PANTHER" id="PTHR42881:SF13">
    <property type="entry name" value="PROLYL ENDOPEPTIDASE"/>
    <property type="match status" value="1"/>
</dbReference>
<dbReference type="EC" id="3.4.21.-" evidence="7"/>
<dbReference type="GO" id="GO:0004252">
    <property type="term" value="F:serine-type endopeptidase activity"/>
    <property type="evidence" value="ECO:0007669"/>
    <property type="project" value="InterPro"/>
</dbReference>
<dbReference type="InterPro" id="IPR023302">
    <property type="entry name" value="Pept_S9A_N"/>
</dbReference>
<dbReference type="KEGG" id="goy:GLS_c01280"/>
<evidence type="ECO:0000256" key="1">
    <source>
        <dbReference type="ARBA" id="ARBA00022670"/>
    </source>
</evidence>
<dbReference type="AlphaFoldDB" id="A0A067Z186"/>
<name>A0A067Z186_GLUOY</name>
<sequence>MFPVLARALCLSLSILPLAAYAGSPSLPSPAELSQTDGAKALDWVRAQNAHTEAVLTSDPRYKPLYQKILTAQQSPVRLAVPTQQGGEIWNFWQDDVHVRGIWRSASVASFNSGHPEWKTRFDLDALARTEHANWVMEGLECLAPQDRFCLMSLSQAGEDAHVVREYDTQTDSFVKDGFALPSGKQTVTWVDADTLLVSRDWGTGDAGLTKSGYPYSVRLLRRGQTLAQAVEVYRGQTTDMDVSPERLRDEKGRKLFLVSRHRDFFHTEVSLFNPVTHQLSRLPLPEKYDSLSYLDGQLVLHLLQDWVLPGRTFRADSIVALDPAKPSEPRLILSPTSRQTIGDGMGDAVAVTRDGLVVVVYDNVQPVLKLFRHEASGAWTARSIALPKNMAAEIVSSDPKLPQAYLQLEGFIQPPQLWSLNTTSQTAQPLYRQPDLFDTSGLVVEQMSATSTDGTGIPYFIVHARDWQKDGARPTLMTAYGGFGLSYLPVYHPDLGITWFDRGGVYVMANIRGGGEFGPAWHDVARREGRQKAYDDFAAVARDLIARHITSPKHLGLRGRSNGGLLAGVEFTQHPDLWNAAIIGVPLLDMMNYEQMAAGASWAAEYGSISEPGPRAFWEKMSPLQNLKAGVSYPEPFIFTSTRDDRVGPIHARRFAARLESLKLPFLYYEDVEGGHAGTVNAAEIAHERALEAIYLSHKLMDAQ</sequence>
<feature type="signal peptide" evidence="4">
    <location>
        <begin position="1"/>
        <end position="22"/>
    </location>
</feature>
<evidence type="ECO:0000256" key="2">
    <source>
        <dbReference type="ARBA" id="ARBA00022801"/>
    </source>
</evidence>
<dbReference type="Gene3D" id="2.130.10.120">
    <property type="entry name" value="Prolyl oligopeptidase, N-terminal domain"/>
    <property type="match status" value="1"/>
</dbReference>
<dbReference type="Gene3D" id="3.40.50.1820">
    <property type="entry name" value="alpha/beta hydrolase"/>
    <property type="match status" value="1"/>
</dbReference>
<evidence type="ECO:0000256" key="3">
    <source>
        <dbReference type="ARBA" id="ARBA00022825"/>
    </source>
</evidence>
<dbReference type="HOGENOM" id="CLU_011290_4_0_5"/>
<feature type="domain" description="Peptidase S9A N-terminal" evidence="6">
    <location>
        <begin position="37"/>
        <end position="431"/>
    </location>
</feature>
<dbReference type="InterPro" id="IPR002470">
    <property type="entry name" value="Peptidase_S9A"/>
</dbReference>
<organism evidence="7 8">
    <name type="scientific">Gluconobacter oxydans DSM 3504</name>
    <dbReference type="NCBI Taxonomy" id="1288313"/>
    <lineage>
        <taxon>Bacteria</taxon>
        <taxon>Pseudomonadati</taxon>
        <taxon>Pseudomonadota</taxon>
        <taxon>Alphaproteobacteria</taxon>
        <taxon>Acetobacterales</taxon>
        <taxon>Acetobacteraceae</taxon>
        <taxon>Gluconobacter</taxon>
    </lineage>
</organism>
<accession>A0A067Z186</accession>
<evidence type="ECO:0000313" key="8">
    <source>
        <dbReference type="Proteomes" id="UP000031656"/>
    </source>
</evidence>
<protein>
    <submittedName>
        <fullName evidence="7">Peptidase</fullName>
        <ecNumber evidence="7">3.4.21.-</ecNumber>
    </submittedName>
</protein>
<dbReference type="GeneID" id="56904376"/>
<dbReference type="RefSeq" id="WP_041110524.1">
    <property type="nucleotide sequence ID" value="NZ_CP004373.1"/>
</dbReference>
<evidence type="ECO:0000259" key="5">
    <source>
        <dbReference type="Pfam" id="PF00326"/>
    </source>
</evidence>
<gene>
    <name evidence="7" type="ORF">GLS_c01280</name>
</gene>
<dbReference type="InterPro" id="IPR051167">
    <property type="entry name" value="Prolyl_oligopep/macrocyclase"/>
</dbReference>
<dbReference type="GO" id="GO:0070012">
    <property type="term" value="F:oligopeptidase activity"/>
    <property type="evidence" value="ECO:0007669"/>
    <property type="project" value="TreeGrafter"/>
</dbReference>
<dbReference type="InterPro" id="IPR001375">
    <property type="entry name" value="Peptidase_S9_cat"/>
</dbReference>
<dbReference type="InterPro" id="IPR029058">
    <property type="entry name" value="AB_hydrolase_fold"/>
</dbReference>